<feature type="region of interest" description="Disordered" evidence="1">
    <location>
        <begin position="1"/>
        <end position="20"/>
    </location>
</feature>
<proteinExistence type="predicted"/>
<dbReference type="EMBL" id="BAABGA010000035">
    <property type="protein sequence ID" value="GAA4455808.1"/>
    <property type="molecule type" value="Genomic_DNA"/>
</dbReference>
<accession>A0ABP8MWU6</accession>
<organism evidence="2 3">
    <name type="scientific">Novipirellula rosea</name>
    <dbReference type="NCBI Taxonomy" id="1031540"/>
    <lineage>
        <taxon>Bacteria</taxon>
        <taxon>Pseudomonadati</taxon>
        <taxon>Planctomycetota</taxon>
        <taxon>Planctomycetia</taxon>
        <taxon>Pirellulales</taxon>
        <taxon>Pirellulaceae</taxon>
        <taxon>Novipirellula</taxon>
    </lineage>
</organism>
<evidence type="ECO:0000313" key="3">
    <source>
        <dbReference type="Proteomes" id="UP001500840"/>
    </source>
</evidence>
<evidence type="ECO:0000256" key="1">
    <source>
        <dbReference type="SAM" id="MobiDB-lite"/>
    </source>
</evidence>
<sequence length="115" mass="12894">MARKMQPKYPNTSWGREARGEDIETRVESELRHKRARVQRLAYDDAILRIKNGESPECIISSIAPPKLWGSSDFPDSFEREVNNRVEKAVYDARLSGVHSAIQSSTTPPPNQGGG</sequence>
<comment type="caution">
    <text evidence="2">The sequence shown here is derived from an EMBL/GenBank/DDBJ whole genome shotgun (WGS) entry which is preliminary data.</text>
</comment>
<protein>
    <submittedName>
        <fullName evidence="2">Uncharacterized protein</fullName>
    </submittedName>
</protein>
<gene>
    <name evidence="2" type="ORF">GCM10023156_30410</name>
</gene>
<name>A0ABP8MWU6_9BACT</name>
<reference evidence="3" key="1">
    <citation type="journal article" date="2019" name="Int. J. Syst. Evol. Microbiol.">
        <title>The Global Catalogue of Microorganisms (GCM) 10K type strain sequencing project: providing services to taxonomists for standard genome sequencing and annotation.</title>
        <authorList>
            <consortium name="The Broad Institute Genomics Platform"/>
            <consortium name="The Broad Institute Genome Sequencing Center for Infectious Disease"/>
            <person name="Wu L."/>
            <person name="Ma J."/>
        </authorList>
    </citation>
    <scope>NUCLEOTIDE SEQUENCE [LARGE SCALE GENOMIC DNA]</scope>
    <source>
        <strain evidence="3">JCM 17759</strain>
    </source>
</reference>
<evidence type="ECO:0000313" key="2">
    <source>
        <dbReference type="EMBL" id="GAA4455808.1"/>
    </source>
</evidence>
<dbReference type="Proteomes" id="UP001500840">
    <property type="component" value="Unassembled WGS sequence"/>
</dbReference>
<keyword evidence="3" id="KW-1185">Reference proteome</keyword>